<name>A0ABS8HR38_9FIRM</name>
<dbReference type="InterPro" id="IPR006230">
    <property type="entry name" value="MutL"/>
</dbReference>
<dbReference type="NCBIfam" id="NF040745">
    <property type="entry name" value="accessory_GlmL"/>
    <property type="match status" value="1"/>
</dbReference>
<protein>
    <submittedName>
        <fullName evidence="1">Glutamate mutase L</fullName>
    </submittedName>
</protein>
<comment type="caution">
    <text evidence="1">The sequence shown here is derived from an EMBL/GenBank/DDBJ whole genome shotgun (WGS) entry which is preliminary data.</text>
</comment>
<dbReference type="Pfam" id="PF13941">
    <property type="entry name" value="MutL"/>
    <property type="match status" value="1"/>
</dbReference>
<evidence type="ECO:0000313" key="1">
    <source>
        <dbReference type="EMBL" id="MCC5465643.1"/>
    </source>
</evidence>
<dbReference type="PIRSF" id="PIRSF004729">
    <property type="entry name" value="MutL"/>
    <property type="match status" value="1"/>
</dbReference>
<organism evidence="1 2">
    <name type="scientific">Pelosinus baikalensis</name>
    <dbReference type="NCBI Taxonomy" id="2892015"/>
    <lineage>
        <taxon>Bacteria</taxon>
        <taxon>Bacillati</taxon>
        <taxon>Bacillota</taxon>
        <taxon>Negativicutes</taxon>
        <taxon>Selenomonadales</taxon>
        <taxon>Sporomusaceae</taxon>
        <taxon>Pelosinus</taxon>
    </lineage>
</organism>
<dbReference type="NCBIfam" id="TIGR01319">
    <property type="entry name" value="glmL_fam"/>
    <property type="match status" value="1"/>
</dbReference>
<proteinExistence type="predicted"/>
<gene>
    <name evidence="1" type="ORF">LMF89_09785</name>
</gene>
<dbReference type="Proteomes" id="UP001165492">
    <property type="component" value="Unassembled WGS sequence"/>
</dbReference>
<sequence>MNHILLIDFGSTYTKITAVDIDNEIVLGTARGITTVETDIMNGLNQAIDALFLKTGKLKFSKVLGCSSAAGGLKMVAVGLVPELTAEAAKRAALGAGAKIMGVYGNELNEYEIQEIAQLQPEIILLAGGTNGGNKEVILHNARMLTTLGKDIPVIVAGNKSVAPQVVRTLLEAMTEVVHTENVMPKLNELNIEPARETIRSVFLRRIVEAKGLNKANQFVDDVVMPTPAAVLKAAELLSKGTEYEPGLGDLMVVDIGGATTDVYSIAKGDPTKTNVALRGLPEPFAKRTVEGDLGMRYSATALFKAAGAKRIADYANVSAEDVEAYVEKVEANIEYLPQNEIEKKVEIAMGKACTSLAVERHVGQLETIFTCFGSAFVQKGKDLSDVKTVVGTGGVIVHHEQPKEILKGAAYSESTPEMLKPECSKYLIDEEYIMASMGLLGEVYPDVAVRMMKKYIVRG</sequence>
<accession>A0ABS8HR38</accession>
<reference evidence="1" key="1">
    <citation type="submission" date="2021-11" db="EMBL/GenBank/DDBJ databases">
        <title>Description of a new species Pelosinus isolated from the bottom sediments of Lake Baikal.</title>
        <authorList>
            <person name="Zakharyuk A."/>
        </authorList>
    </citation>
    <scope>NUCLEOTIDE SEQUENCE</scope>
    <source>
        <strain evidence="1">Bkl1</strain>
    </source>
</reference>
<keyword evidence="2" id="KW-1185">Reference proteome</keyword>
<dbReference type="InterPro" id="IPR043129">
    <property type="entry name" value="ATPase_NBD"/>
</dbReference>
<dbReference type="SUPFAM" id="SSF53067">
    <property type="entry name" value="Actin-like ATPase domain"/>
    <property type="match status" value="1"/>
</dbReference>
<dbReference type="EMBL" id="JAJHJB010000010">
    <property type="protein sequence ID" value="MCC5465643.1"/>
    <property type="molecule type" value="Genomic_DNA"/>
</dbReference>
<dbReference type="RefSeq" id="WP_229534876.1">
    <property type="nucleotide sequence ID" value="NZ_JAJHJB010000010.1"/>
</dbReference>
<evidence type="ECO:0000313" key="2">
    <source>
        <dbReference type="Proteomes" id="UP001165492"/>
    </source>
</evidence>